<organism evidence="1 2">
    <name type="scientific">Steinernema glaseri</name>
    <dbReference type="NCBI Taxonomy" id="37863"/>
    <lineage>
        <taxon>Eukaryota</taxon>
        <taxon>Metazoa</taxon>
        <taxon>Ecdysozoa</taxon>
        <taxon>Nematoda</taxon>
        <taxon>Chromadorea</taxon>
        <taxon>Rhabditida</taxon>
        <taxon>Tylenchina</taxon>
        <taxon>Panagrolaimomorpha</taxon>
        <taxon>Strongyloidoidea</taxon>
        <taxon>Steinernematidae</taxon>
        <taxon>Steinernema</taxon>
    </lineage>
</organism>
<dbReference type="Proteomes" id="UP000095287">
    <property type="component" value="Unplaced"/>
</dbReference>
<dbReference type="WBParaSite" id="L893_g27318.t1">
    <property type="protein sequence ID" value="L893_g27318.t1"/>
    <property type="gene ID" value="L893_g27318"/>
</dbReference>
<evidence type="ECO:0000313" key="1">
    <source>
        <dbReference type="Proteomes" id="UP000095287"/>
    </source>
</evidence>
<protein>
    <submittedName>
        <fullName evidence="2">YdeI/OmpD-associated family protein</fullName>
    </submittedName>
</protein>
<proteinExistence type="predicted"/>
<reference evidence="2" key="1">
    <citation type="submission" date="2016-11" db="UniProtKB">
        <authorList>
            <consortium name="WormBaseParasite"/>
        </authorList>
    </citation>
    <scope>IDENTIFICATION</scope>
</reference>
<dbReference type="AlphaFoldDB" id="A0A1I7ZK15"/>
<sequence>MTIEEATALGKAYFALLQPKEKRTSEYKWIATMVSYPDTPFHQQLLEAAKEYGDRTALVRKIRDSKTPPATSDRQ</sequence>
<keyword evidence="1" id="KW-1185">Reference proteome</keyword>
<name>A0A1I7ZK15_9BILA</name>
<evidence type="ECO:0000313" key="2">
    <source>
        <dbReference type="WBParaSite" id="L893_g27318.t1"/>
    </source>
</evidence>
<accession>A0A1I7ZK15</accession>